<feature type="transmembrane region" description="Helical" evidence="7">
    <location>
        <begin position="135"/>
        <end position="156"/>
    </location>
</feature>
<evidence type="ECO:0000256" key="6">
    <source>
        <dbReference type="SAM" id="MobiDB-lite"/>
    </source>
</evidence>
<evidence type="ECO:0000256" key="2">
    <source>
        <dbReference type="ARBA" id="ARBA00006948"/>
    </source>
</evidence>
<dbReference type="AlphaFoldDB" id="A0A3Q0ENY9"/>
<evidence type="ECO:0000313" key="8">
    <source>
        <dbReference type="Proteomes" id="UP000087766"/>
    </source>
</evidence>
<keyword evidence="8" id="KW-1185">Reference proteome</keyword>
<dbReference type="PANTHER" id="PTHR46285">
    <property type="entry name" value="PROTEINASE INHIBITOR I4, SERPIN (DUF716)-RELATED"/>
    <property type="match status" value="1"/>
</dbReference>
<feature type="transmembrane region" description="Helical" evidence="7">
    <location>
        <begin position="105"/>
        <end position="123"/>
    </location>
</feature>
<dbReference type="PANTHER" id="PTHR46285:SF7">
    <property type="entry name" value="OS06G0238900 PROTEIN"/>
    <property type="match status" value="1"/>
</dbReference>
<comment type="subcellular location">
    <subcellularLocation>
        <location evidence="1">Membrane</location>
        <topology evidence="1">Multi-pass membrane protein</topology>
    </subcellularLocation>
</comment>
<gene>
    <name evidence="9" type="primary">LOC106753750</name>
</gene>
<dbReference type="RefSeq" id="XP_022633365.1">
    <property type="nucleotide sequence ID" value="XM_022777644.1"/>
</dbReference>
<feature type="transmembrane region" description="Helical" evidence="7">
    <location>
        <begin position="44"/>
        <end position="66"/>
    </location>
</feature>
<feature type="transmembrane region" description="Helical" evidence="7">
    <location>
        <begin position="176"/>
        <end position="198"/>
    </location>
</feature>
<evidence type="ECO:0000256" key="4">
    <source>
        <dbReference type="ARBA" id="ARBA00022989"/>
    </source>
</evidence>
<feature type="transmembrane region" description="Helical" evidence="7">
    <location>
        <begin position="219"/>
        <end position="242"/>
    </location>
</feature>
<organism evidence="8 9">
    <name type="scientific">Vigna radiata var. radiata</name>
    <name type="common">Mung bean</name>
    <name type="synonym">Phaseolus aureus</name>
    <dbReference type="NCBI Taxonomy" id="3916"/>
    <lineage>
        <taxon>Eukaryota</taxon>
        <taxon>Viridiplantae</taxon>
        <taxon>Streptophyta</taxon>
        <taxon>Embryophyta</taxon>
        <taxon>Tracheophyta</taxon>
        <taxon>Spermatophyta</taxon>
        <taxon>Magnoliopsida</taxon>
        <taxon>eudicotyledons</taxon>
        <taxon>Gunneridae</taxon>
        <taxon>Pentapetalae</taxon>
        <taxon>rosids</taxon>
        <taxon>fabids</taxon>
        <taxon>Fabales</taxon>
        <taxon>Fabaceae</taxon>
        <taxon>Papilionoideae</taxon>
        <taxon>50 kb inversion clade</taxon>
        <taxon>NPAAA clade</taxon>
        <taxon>indigoferoid/millettioid clade</taxon>
        <taxon>Phaseoleae</taxon>
        <taxon>Vigna</taxon>
    </lineage>
</organism>
<keyword evidence="5 7" id="KW-0472">Membrane</keyword>
<dbReference type="GO" id="GO:0016020">
    <property type="term" value="C:membrane"/>
    <property type="evidence" value="ECO:0007669"/>
    <property type="project" value="UniProtKB-SubCell"/>
</dbReference>
<keyword evidence="3 7" id="KW-0812">Transmembrane</keyword>
<feature type="transmembrane region" description="Helical" evidence="7">
    <location>
        <begin position="78"/>
        <end position="99"/>
    </location>
</feature>
<evidence type="ECO:0000256" key="1">
    <source>
        <dbReference type="ARBA" id="ARBA00004141"/>
    </source>
</evidence>
<name>A0A3Q0ENY9_VIGRR</name>
<dbReference type="OrthoDB" id="551896at2759"/>
<dbReference type="InterPro" id="IPR006904">
    <property type="entry name" value="DUF716"/>
</dbReference>
<comment type="similarity">
    <text evidence="2">Belongs to the TMEM45 family.</text>
</comment>
<keyword evidence="4 7" id="KW-1133">Transmembrane helix</keyword>
<sequence length="358" mass="38917">MELLSFALGGVGFILVGAHEALIHVSPSKQSPISSPPNSQTNKLLLPISLAILSSFFILNSTVSLLSAHNSNDAVGTALQLQVLPIAFIFLFYSLLPLFSLPSPLHGLVGLFAFAEEFLLFYLQRKDPSGVENRYYDLLLVPIAICLFCTLLDVGSPRSTVPKLGRGVGLILHGTWLLQMGLSLFSGWVAQGCSLHRVSRGNYTLRCKGHPEYHRARAIATLQFNCHLAFLVVVLVGFFSLVCARNGGSTDLDSVSTRYAPLGAELQNMQDSTNFTLDSDEDDDSGRQEGHNVGNEKGVAMEHAVNGNGGEKDTIVEFDRDHGGNGLPKSVTLKRLLECGLALLTRQRLQLLLMMLLL</sequence>
<dbReference type="Pfam" id="PF04819">
    <property type="entry name" value="DUF716"/>
    <property type="match status" value="1"/>
</dbReference>
<dbReference type="Proteomes" id="UP000087766">
    <property type="component" value="Unplaced"/>
</dbReference>
<protein>
    <submittedName>
        <fullName evidence="9">Uncharacterized protein LOC106753750 isoform X1</fullName>
    </submittedName>
</protein>
<dbReference type="STRING" id="3916.A0A3Q0ENY9"/>
<evidence type="ECO:0000256" key="3">
    <source>
        <dbReference type="ARBA" id="ARBA00022692"/>
    </source>
</evidence>
<evidence type="ECO:0000256" key="5">
    <source>
        <dbReference type="ARBA" id="ARBA00023136"/>
    </source>
</evidence>
<feature type="region of interest" description="Disordered" evidence="6">
    <location>
        <begin position="274"/>
        <end position="316"/>
    </location>
</feature>
<dbReference type="GeneID" id="106753750"/>
<evidence type="ECO:0000313" key="9">
    <source>
        <dbReference type="RefSeq" id="XP_022633365.1"/>
    </source>
</evidence>
<reference evidence="9" key="1">
    <citation type="submission" date="2025-08" db="UniProtKB">
        <authorList>
            <consortium name="RefSeq"/>
        </authorList>
    </citation>
    <scope>IDENTIFICATION</scope>
    <source>
        <tissue evidence="9">Leaf</tissue>
    </source>
</reference>
<accession>A0A3Q0ENY9</accession>
<proteinExistence type="inferred from homology"/>
<evidence type="ECO:0000256" key="7">
    <source>
        <dbReference type="SAM" id="Phobius"/>
    </source>
</evidence>